<sequence length="161" mass="18631">MADVFNQIKQDVNTLLYDETNPFGKGFAKIEEVTKRKREECFAAISALLAIYLIIGNFAKLVCNTIGFAYPAYMSIRAIETPDKKDDTQWLTYWTIFALYSLFDFFADKVMQYFPFYWVAKCIFLLWLYLPIYRGAEKLYESHVHPFAVARILPSGGGEAQ</sequence>
<dbReference type="Proteomes" id="UP000030764">
    <property type="component" value="Unassembled WGS sequence"/>
</dbReference>
<protein>
    <recommendedName>
        <fullName evidence="6">Receptor expression-enhancing protein</fullName>
    </recommendedName>
</protein>
<gene>
    <name evidence="7" type="ORF">M513_11280</name>
</gene>
<comment type="similarity">
    <text evidence="2 6">Belongs to the DP1 family.</text>
</comment>
<evidence type="ECO:0000313" key="8">
    <source>
        <dbReference type="Proteomes" id="UP000030764"/>
    </source>
</evidence>
<comment type="subcellular location">
    <subcellularLocation>
        <location evidence="1 6">Membrane</location>
        <topology evidence="1 6">Multi-pass membrane protein</topology>
    </subcellularLocation>
</comment>
<evidence type="ECO:0000313" key="7">
    <source>
        <dbReference type="EMBL" id="KFD47866.1"/>
    </source>
</evidence>
<evidence type="ECO:0000256" key="2">
    <source>
        <dbReference type="ARBA" id="ARBA00008573"/>
    </source>
</evidence>
<dbReference type="GO" id="GO:0016020">
    <property type="term" value="C:membrane"/>
    <property type="evidence" value="ECO:0007669"/>
    <property type="project" value="UniProtKB-SubCell"/>
</dbReference>
<evidence type="ECO:0000256" key="1">
    <source>
        <dbReference type="ARBA" id="ARBA00004141"/>
    </source>
</evidence>
<name>A0A085LSC0_9BILA</name>
<accession>A0A085LSC0</accession>
<dbReference type="Pfam" id="PF03134">
    <property type="entry name" value="TB2_DP1_HVA22"/>
    <property type="match status" value="1"/>
</dbReference>
<keyword evidence="8" id="KW-1185">Reference proteome</keyword>
<keyword evidence="5 6" id="KW-0472">Membrane</keyword>
<proteinExistence type="inferred from homology"/>
<reference evidence="7 8" key="1">
    <citation type="journal article" date="2014" name="Nat. Genet.">
        <title>Genome and transcriptome of the porcine whipworm Trichuris suis.</title>
        <authorList>
            <person name="Jex A.R."/>
            <person name="Nejsum P."/>
            <person name="Schwarz E.M."/>
            <person name="Hu L."/>
            <person name="Young N.D."/>
            <person name="Hall R.S."/>
            <person name="Korhonen P.K."/>
            <person name="Liao S."/>
            <person name="Thamsborg S."/>
            <person name="Xia J."/>
            <person name="Xu P."/>
            <person name="Wang S."/>
            <person name="Scheerlinck J.P."/>
            <person name="Hofmann A."/>
            <person name="Sternberg P.W."/>
            <person name="Wang J."/>
            <person name="Gasser R.B."/>
        </authorList>
    </citation>
    <scope>NUCLEOTIDE SEQUENCE [LARGE SCALE GENOMIC DNA]</scope>
    <source>
        <strain evidence="7">DCEP-RM93M</strain>
    </source>
</reference>
<evidence type="ECO:0000256" key="3">
    <source>
        <dbReference type="ARBA" id="ARBA00022692"/>
    </source>
</evidence>
<feature type="transmembrane region" description="Helical" evidence="6">
    <location>
        <begin position="90"/>
        <end position="107"/>
    </location>
</feature>
<dbReference type="PANTHER" id="PTHR12300">
    <property type="entry name" value="HVA22-LIKE PROTEINS"/>
    <property type="match status" value="1"/>
</dbReference>
<feature type="transmembrane region" description="Helical" evidence="6">
    <location>
        <begin position="42"/>
        <end position="70"/>
    </location>
</feature>
<dbReference type="PANTHER" id="PTHR12300:SF161">
    <property type="entry name" value="RECEPTOR EXPRESSION-ENHANCING PROTEIN"/>
    <property type="match status" value="1"/>
</dbReference>
<dbReference type="AlphaFoldDB" id="A0A085LSC0"/>
<keyword evidence="4 6" id="KW-1133">Transmembrane helix</keyword>
<dbReference type="InterPro" id="IPR004345">
    <property type="entry name" value="TB2_DP1_HVA22"/>
</dbReference>
<feature type="transmembrane region" description="Helical" evidence="6">
    <location>
        <begin position="114"/>
        <end position="132"/>
    </location>
</feature>
<evidence type="ECO:0000256" key="4">
    <source>
        <dbReference type="ARBA" id="ARBA00022989"/>
    </source>
</evidence>
<dbReference type="OrthoDB" id="5913021at2759"/>
<evidence type="ECO:0000256" key="5">
    <source>
        <dbReference type="ARBA" id="ARBA00023136"/>
    </source>
</evidence>
<dbReference type="EMBL" id="KL363312">
    <property type="protein sequence ID" value="KFD47866.1"/>
    <property type="molecule type" value="Genomic_DNA"/>
</dbReference>
<keyword evidence="3 6" id="KW-0812">Transmembrane</keyword>
<organism evidence="7 8">
    <name type="scientific">Trichuris suis</name>
    <name type="common">pig whipworm</name>
    <dbReference type="NCBI Taxonomy" id="68888"/>
    <lineage>
        <taxon>Eukaryota</taxon>
        <taxon>Metazoa</taxon>
        <taxon>Ecdysozoa</taxon>
        <taxon>Nematoda</taxon>
        <taxon>Enoplea</taxon>
        <taxon>Dorylaimia</taxon>
        <taxon>Trichinellida</taxon>
        <taxon>Trichuridae</taxon>
        <taxon>Trichuris</taxon>
    </lineage>
</organism>
<evidence type="ECO:0000256" key="6">
    <source>
        <dbReference type="RuleBase" id="RU362006"/>
    </source>
</evidence>